<dbReference type="EnsemblPlants" id="Pp3c5_11610V3.1">
    <property type="protein sequence ID" value="PAC:32955937.CDS.1"/>
    <property type="gene ID" value="Pp3c5_11610"/>
</dbReference>
<reference evidence="1 3" key="2">
    <citation type="journal article" date="2018" name="Plant J.">
        <title>The Physcomitrella patens chromosome-scale assembly reveals moss genome structure and evolution.</title>
        <authorList>
            <person name="Lang D."/>
            <person name="Ullrich K.K."/>
            <person name="Murat F."/>
            <person name="Fuchs J."/>
            <person name="Jenkins J."/>
            <person name="Haas F.B."/>
            <person name="Piednoel M."/>
            <person name="Gundlach H."/>
            <person name="Van Bel M."/>
            <person name="Meyberg R."/>
            <person name="Vives C."/>
            <person name="Morata J."/>
            <person name="Symeonidi A."/>
            <person name="Hiss M."/>
            <person name="Muchero W."/>
            <person name="Kamisugi Y."/>
            <person name="Saleh O."/>
            <person name="Blanc G."/>
            <person name="Decker E.L."/>
            <person name="van Gessel N."/>
            <person name="Grimwood J."/>
            <person name="Hayes R.D."/>
            <person name="Graham S.W."/>
            <person name="Gunter L.E."/>
            <person name="McDaniel S.F."/>
            <person name="Hoernstein S.N.W."/>
            <person name="Larsson A."/>
            <person name="Li F.W."/>
            <person name="Perroud P.F."/>
            <person name="Phillips J."/>
            <person name="Ranjan P."/>
            <person name="Rokshar D.S."/>
            <person name="Rothfels C.J."/>
            <person name="Schneider L."/>
            <person name="Shu S."/>
            <person name="Stevenson D.W."/>
            <person name="Thummler F."/>
            <person name="Tillich M."/>
            <person name="Villarreal Aguilar J.C."/>
            <person name="Widiez T."/>
            <person name="Wong G.K."/>
            <person name="Wymore A."/>
            <person name="Zhang Y."/>
            <person name="Zimmer A.D."/>
            <person name="Quatrano R.S."/>
            <person name="Mayer K.F.X."/>
            <person name="Goodstein D."/>
            <person name="Casacuberta J.M."/>
            <person name="Vandepoele K."/>
            <person name="Reski R."/>
            <person name="Cuming A.C."/>
            <person name="Tuskan G.A."/>
            <person name="Maumus F."/>
            <person name="Salse J."/>
            <person name="Schmutz J."/>
            <person name="Rensing S.A."/>
        </authorList>
    </citation>
    <scope>NUCLEOTIDE SEQUENCE [LARGE SCALE GENOMIC DNA]</scope>
    <source>
        <strain evidence="2 3">cv. Gransden 2004</strain>
    </source>
</reference>
<proteinExistence type="predicted"/>
<keyword evidence="3" id="KW-1185">Reference proteome</keyword>
<dbReference type="Proteomes" id="UP000006727">
    <property type="component" value="Chromosome 5"/>
</dbReference>
<name>A0A2K1KJB7_PHYPA</name>
<gene>
    <name evidence="1" type="ORF">PHYPA_007543</name>
</gene>
<evidence type="ECO:0000313" key="2">
    <source>
        <dbReference type="EnsemblPlants" id="PAC:32955937.CDS.1"/>
    </source>
</evidence>
<dbReference type="AlphaFoldDB" id="A0A2K1KJB7"/>
<sequence length="79" mass="8833">MRTARECRFCSLALKAVSIVRAAEDLQSASAVCSMTVEALGHTHPDYYCDTDTYEYISRLRFDLKVGGVKQNFSYSDGI</sequence>
<protein>
    <submittedName>
        <fullName evidence="1 2">Uncharacterized protein</fullName>
    </submittedName>
</protein>
<reference evidence="2" key="3">
    <citation type="submission" date="2020-12" db="UniProtKB">
        <authorList>
            <consortium name="EnsemblPlants"/>
        </authorList>
    </citation>
    <scope>IDENTIFICATION</scope>
</reference>
<dbReference type="Gramene" id="Pp3c5_11610V3.1">
    <property type="protein sequence ID" value="PAC:32955937.CDS.1"/>
    <property type="gene ID" value="Pp3c5_11610"/>
</dbReference>
<reference evidence="1 3" key="1">
    <citation type="journal article" date="2008" name="Science">
        <title>The Physcomitrella genome reveals evolutionary insights into the conquest of land by plants.</title>
        <authorList>
            <person name="Rensing S."/>
            <person name="Lang D."/>
            <person name="Zimmer A."/>
            <person name="Terry A."/>
            <person name="Salamov A."/>
            <person name="Shapiro H."/>
            <person name="Nishiyama T."/>
            <person name="Perroud P.-F."/>
            <person name="Lindquist E."/>
            <person name="Kamisugi Y."/>
            <person name="Tanahashi T."/>
            <person name="Sakakibara K."/>
            <person name="Fujita T."/>
            <person name="Oishi K."/>
            <person name="Shin-I T."/>
            <person name="Kuroki Y."/>
            <person name="Toyoda A."/>
            <person name="Suzuki Y."/>
            <person name="Hashimoto A."/>
            <person name="Yamaguchi K."/>
            <person name="Sugano A."/>
            <person name="Kohara Y."/>
            <person name="Fujiyama A."/>
            <person name="Anterola A."/>
            <person name="Aoki S."/>
            <person name="Ashton N."/>
            <person name="Barbazuk W.B."/>
            <person name="Barker E."/>
            <person name="Bennetzen J."/>
            <person name="Bezanilla M."/>
            <person name="Blankenship R."/>
            <person name="Cho S.H."/>
            <person name="Dutcher S."/>
            <person name="Estelle M."/>
            <person name="Fawcett J.A."/>
            <person name="Gundlach H."/>
            <person name="Hanada K."/>
            <person name="Heyl A."/>
            <person name="Hicks K.A."/>
            <person name="Hugh J."/>
            <person name="Lohr M."/>
            <person name="Mayer K."/>
            <person name="Melkozernov A."/>
            <person name="Murata T."/>
            <person name="Nelson D."/>
            <person name="Pils B."/>
            <person name="Prigge M."/>
            <person name="Reiss B."/>
            <person name="Renner T."/>
            <person name="Rombauts S."/>
            <person name="Rushton P."/>
            <person name="Sanderfoot A."/>
            <person name="Schween G."/>
            <person name="Shiu S.-H."/>
            <person name="Stueber K."/>
            <person name="Theodoulou F.L."/>
            <person name="Tu H."/>
            <person name="Van de Peer Y."/>
            <person name="Verrier P.J."/>
            <person name="Waters E."/>
            <person name="Wood A."/>
            <person name="Yang L."/>
            <person name="Cove D."/>
            <person name="Cuming A."/>
            <person name="Hasebe M."/>
            <person name="Lucas S."/>
            <person name="Mishler D.B."/>
            <person name="Reski R."/>
            <person name="Grigoriev I."/>
            <person name="Quatrano R.S."/>
            <person name="Boore J.L."/>
        </authorList>
    </citation>
    <scope>NUCLEOTIDE SEQUENCE [LARGE SCALE GENOMIC DNA]</scope>
    <source>
        <strain evidence="2 3">cv. Gransden 2004</strain>
    </source>
</reference>
<dbReference type="InParanoid" id="A0A2K1KJB7"/>
<accession>A0A2K1KJB7</accession>
<dbReference type="EMBL" id="ABEU02000005">
    <property type="protein sequence ID" value="PNR53868.1"/>
    <property type="molecule type" value="Genomic_DNA"/>
</dbReference>
<evidence type="ECO:0000313" key="3">
    <source>
        <dbReference type="Proteomes" id="UP000006727"/>
    </source>
</evidence>
<dbReference type="PaxDb" id="3218-PP1S442_3V6.1"/>
<organism evidence="1">
    <name type="scientific">Physcomitrium patens</name>
    <name type="common">Spreading-leaved earth moss</name>
    <name type="synonym">Physcomitrella patens</name>
    <dbReference type="NCBI Taxonomy" id="3218"/>
    <lineage>
        <taxon>Eukaryota</taxon>
        <taxon>Viridiplantae</taxon>
        <taxon>Streptophyta</taxon>
        <taxon>Embryophyta</taxon>
        <taxon>Bryophyta</taxon>
        <taxon>Bryophytina</taxon>
        <taxon>Bryopsida</taxon>
        <taxon>Funariidae</taxon>
        <taxon>Funariales</taxon>
        <taxon>Funariaceae</taxon>
        <taxon>Physcomitrium</taxon>
    </lineage>
</organism>
<evidence type="ECO:0000313" key="1">
    <source>
        <dbReference type="EMBL" id="PNR53868.1"/>
    </source>
</evidence>